<dbReference type="InterPro" id="IPR006059">
    <property type="entry name" value="SBP"/>
</dbReference>
<dbReference type="AlphaFoldDB" id="A0A1D3TWU3"/>
<dbReference type="Gene3D" id="3.40.190.10">
    <property type="entry name" value="Periplasmic binding protein-like II"/>
    <property type="match status" value="2"/>
</dbReference>
<reference evidence="2 3" key="1">
    <citation type="submission" date="2016-09" db="EMBL/GenBank/DDBJ databases">
        <authorList>
            <person name="Capua I."/>
            <person name="De Benedictis P."/>
            <person name="Joannis T."/>
            <person name="Lombin L.H."/>
            <person name="Cattoli G."/>
        </authorList>
    </citation>
    <scope>NUCLEOTIDE SEQUENCE [LARGE SCALE GENOMIC DNA]</scope>
    <source>
        <strain evidence="2 3">GluBS11</strain>
    </source>
</reference>
<dbReference type="PROSITE" id="PS51257">
    <property type="entry name" value="PROKAR_LIPOPROTEIN"/>
    <property type="match status" value="1"/>
</dbReference>
<dbReference type="Proteomes" id="UP000199315">
    <property type="component" value="Unassembled WGS sequence"/>
</dbReference>
<keyword evidence="3" id="KW-1185">Reference proteome</keyword>
<evidence type="ECO:0000313" key="3">
    <source>
        <dbReference type="Proteomes" id="UP000199315"/>
    </source>
</evidence>
<organism evidence="2 3">
    <name type="scientific">Anaerobium acetethylicum</name>
    <dbReference type="NCBI Taxonomy" id="1619234"/>
    <lineage>
        <taxon>Bacteria</taxon>
        <taxon>Bacillati</taxon>
        <taxon>Bacillota</taxon>
        <taxon>Clostridia</taxon>
        <taxon>Lachnospirales</taxon>
        <taxon>Lachnospiraceae</taxon>
        <taxon>Anaerobium</taxon>
    </lineage>
</organism>
<evidence type="ECO:0000256" key="1">
    <source>
        <dbReference type="SAM" id="SignalP"/>
    </source>
</evidence>
<evidence type="ECO:0000313" key="2">
    <source>
        <dbReference type="EMBL" id="SCP98719.1"/>
    </source>
</evidence>
<sequence length="543" mass="60570">MENSMKRSVRRALAVMLIAVTAAGSLAGCGKGSTKTEQKVLTDVSFPLEETATLSFITSASPTSTQDPNERTIFKRLQEKTNVEIDWTCFVSDQFADKKNLALSKKDSLPDGLFNAGMSTYDLLRYAKQGVIIPVEELIDQYMPNLKKVLDENPDYRKMITAADGHIYSFPWLEQLGSGKEAIQAIADIPWINKTWLDELGLEVPTTTDELVEVLKAFRDSSPEGRNDVIPMSFMINKGGEDPGFLLGAFGYGDPGDHVVVTSDKEVVYANVQEGYKEGIEWFHTLQQENLIDPEAFTQDWAAYVAKGKSGRYGMFFTWDSGNIVSNQDDYIALPALAGPDGTVNAPRQSGSATSGVDIGRCVLTSACENLELAAKWIDLMYEPIQSVQNNWGTYGEEGKFNIFELKEDGTLAHMDLGTESPVEVREAQAVGGPLAILDSYYGTVTTCPDDAQWRLDILHETYVKDMKEEYVYPVAFMSQEDAELVTQYETEIRKYAEQKKAEWILNGGVDEEWDAYLEKMEGLGLSKFLEIKQKYLDAYFAE</sequence>
<feature type="signal peptide" evidence="1">
    <location>
        <begin position="1"/>
        <end position="27"/>
    </location>
</feature>
<protein>
    <submittedName>
        <fullName evidence="2">Putative aldouronate transport system substrate-binding protein</fullName>
    </submittedName>
</protein>
<accession>A0A1D3TWU3</accession>
<dbReference type="PANTHER" id="PTHR43649">
    <property type="entry name" value="ARABINOSE-BINDING PROTEIN-RELATED"/>
    <property type="match status" value="1"/>
</dbReference>
<dbReference type="EMBL" id="FMKA01000025">
    <property type="protein sequence ID" value="SCP98719.1"/>
    <property type="molecule type" value="Genomic_DNA"/>
</dbReference>
<dbReference type="PANTHER" id="PTHR43649:SF12">
    <property type="entry name" value="DIACETYLCHITOBIOSE BINDING PROTEIN DASA"/>
    <property type="match status" value="1"/>
</dbReference>
<name>A0A1D3TWU3_9FIRM</name>
<dbReference type="InterPro" id="IPR050490">
    <property type="entry name" value="Bact_solute-bd_prot1"/>
</dbReference>
<dbReference type="STRING" id="1619234.SAMN05421730_10259"/>
<proteinExistence type="predicted"/>
<dbReference type="SUPFAM" id="SSF53850">
    <property type="entry name" value="Periplasmic binding protein-like II"/>
    <property type="match status" value="1"/>
</dbReference>
<dbReference type="Pfam" id="PF01547">
    <property type="entry name" value="SBP_bac_1"/>
    <property type="match status" value="1"/>
</dbReference>
<feature type="chain" id="PRO_5038851122" evidence="1">
    <location>
        <begin position="28"/>
        <end position="543"/>
    </location>
</feature>
<gene>
    <name evidence="2" type="ORF">SAMN05421730_10259</name>
</gene>
<keyword evidence="1" id="KW-0732">Signal</keyword>